<evidence type="ECO:0000313" key="8">
    <source>
        <dbReference type="EMBL" id="GAA4020216.1"/>
    </source>
</evidence>
<feature type="transmembrane region" description="Helical" evidence="6">
    <location>
        <begin position="158"/>
        <end position="178"/>
    </location>
</feature>
<evidence type="ECO:0000256" key="4">
    <source>
        <dbReference type="ARBA" id="ARBA00022989"/>
    </source>
</evidence>
<keyword evidence="4 6" id="KW-1133">Transmembrane helix</keyword>
<feature type="transmembrane region" description="Helical" evidence="6">
    <location>
        <begin position="235"/>
        <end position="254"/>
    </location>
</feature>
<dbReference type="PROSITE" id="PS50850">
    <property type="entry name" value="MFS"/>
    <property type="match status" value="1"/>
</dbReference>
<feature type="transmembrane region" description="Helical" evidence="6">
    <location>
        <begin position="70"/>
        <end position="89"/>
    </location>
</feature>
<comment type="caution">
    <text evidence="8">The sequence shown here is derived from an EMBL/GenBank/DDBJ whole genome shotgun (WGS) entry which is preliminary data.</text>
</comment>
<feature type="transmembrane region" description="Helical" evidence="6">
    <location>
        <begin position="40"/>
        <end position="63"/>
    </location>
</feature>
<protein>
    <submittedName>
        <fullName evidence="8">MFS transporter</fullName>
    </submittedName>
</protein>
<keyword evidence="2" id="KW-1003">Cell membrane</keyword>
<comment type="subcellular location">
    <subcellularLocation>
        <location evidence="1">Cell membrane</location>
        <topology evidence="1">Multi-pass membrane protein</topology>
    </subcellularLocation>
</comment>
<dbReference type="RefSeq" id="WP_344879273.1">
    <property type="nucleotide sequence ID" value="NZ_BAABAL010000018.1"/>
</dbReference>
<evidence type="ECO:0000313" key="9">
    <source>
        <dbReference type="Proteomes" id="UP001501747"/>
    </source>
</evidence>
<feature type="domain" description="Major facilitator superfamily (MFS) profile" evidence="7">
    <location>
        <begin position="4"/>
        <end position="378"/>
    </location>
</feature>
<evidence type="ECO:0000256" key="3">
    <source>
        <dbReference type="ARBA" id="ARBA00022692"/>
    </source>
</evidence>
<gene>
    <name evidence="8" type="ORF">GCM10022247_50190</name>
</gene>
<reference evidence="9" key="1">
    <citation type="journal article" date="2019" name="Int. J. Syst. Evol. Microbiol.">
        <title>The Global Catalogue of Microorganisms (GCM) 10K type strain sequencing project: providing services to taxonomists for standard genome sequencing and annotation.</title>
        <authorList>
            <consortium name="The Broad Institute Genomics Platform"/>
            <consortium name="The Broad Institute Genome Sequencing Center for Infectious Disease"/>
            <person name="Wu L."/>
            <person name="Ma J."/>
        </authorList>
    </citation>
    <scope>NUCLEOTIDE SEQUENCE [LARGE SCALE GENOMIC DNA]</scope>
    <source>
        <strain evidence="9">JCM 17342</strain>
    </source>
</reference>
<feature type="transmembrane region" description="Helical" evidence="6">
    <location>
        <begin position="266"/>
        <end position="284"/>
    </location>
</feature>
<evidence type="ECO:0000256" key="6">
    <source>
        <dbReference type="SAM" id="Phobius"/>
    </source>
</evidence>
<evidence type="ECO:0000256" key="2">
    <source>
        <dbReference type="ARBA" id="ARBA00022475"/>
    </source>
</evidence>
<evidence type="ECO:0000256" key="1">
    <source>
        <dbReference type="ARBA" id="ARBA00004651"/>
    </source>
</evidence>
<dbReference type="InterPro" id="IPR011701">
    <property type="entry name" value="MFS"/>
</dbReference>
<keyword evidence="9" id="KW-1185">Reference proteome</keyword>
<dbReference type="PANTHER" id="PTHR43124">
    <property type="entry name" value="PURINE EFFLUX PUMP PBUE"/>
    <property type="match status" value="1"/>
</dbReference>
<feature type="transmembrane region" description="Helical" evidence="6">
    <location>
        <begin position="322"/>
        <end position="342"/>
    </location>
</feature>
<dbReference type="Gene3D" id="1.20.1250.20">
    <property type="entry name" value="MFS general substrate transporter like domains"/>
    <property type="match status" value="2"/>
</dbReference>
<keyword evidence="3 6" id="KW-0812">Transmembrane</keyword>
<evidence type="ECO:0000259" key="7">
    <source>
        <dbReference type="PROSITE" id="PS50850"/>
    </source>
</evidence>
<name>A0ABP7T2Y6_9PSEU</name>
<feature type="transmembrane region" description="Helical" evidence="6">
    <location>
        <begin position="128"/>
        <end position="146"/>
    </location>
</feature>
<feature type="transmembrane region" description="Helical" evidence="6">
    <location>
        <begin position="95"/>
        <end position="116"/>
    </location>
</feature>
<organism evidence="8 9">
    <name type="scientific">Allokutzneria multivorans</name>
    <dbReference type="NCBI Taxonomy" id="1142134"/>
    <lineage>
        <taxon>Bacteria</taxon>
        <taxon>Bacillati</taxon>
        <taxon>Actinomycetota</taxon>
        <taxon>Actinomycetes</taxon>
        <taxon>Pseudonocardiales</taxon>
        <taxon>Pseudonocardiaceae</taxon>
        <taxon>Allokutzneria</taxon>
    </lineage>
</organism>
<keyword evidence="5 6" id="KW-0472">Membrane</keyword>
<feature type="transmembrane region" description="Helical" evidence="6">
    <location>
        <begin position="354"/>
        <end position="373"/>
    </location>
</feature>
<proteinExistence type="predicted"/>
<dbReference type="Pfam" id="PF07690">
    <property type="entry name" value="MFS_1"/>
    <property type="match status" value="1"/>
</dbReference>
<dbReference type="InterPro" id="IPR036259">
    <property type="entry name" value="MFS_trans_sf"/>
</dbReference>
<dbReference type="EMBL" id="BAABAL010000018">
    <property type="protein sequence ID" value="GAA4020216.1"/>
    <property type="molecule type" value="Genomic_DNA"/>
</dbReference>
<dbReference type="InterPro" id="IPR020846">
    <property type="entry name" value="MFS_dom"/>
</dbReference>
<dbReference type="InterPro" id="IPR050189">
    <property type="entry name" value="MFS_Efflux_Transporters"/>
</dbReference>
<feature type="transmembrane region" description="Helical" evidence="6">
    <location>
        <begin position="290"/>
        <end position="310"/>
    </location>
</feature>
<feature type="transmembrane region" description="Helical" evidence="6">
    <location>
        <begin position="199"/>
        <end position="223"/>
    </location>
</feature>
<sequence>MPLAVYVLGLGIFAMTTSEFMVSGLMPSLAGEFGVSVAAIGYLISAFSGAMVVGGPVLTVGLLRVPRKHSLLALTGVFLVGQALGAVATDYGVMLLSRVITGVASSAFFGVAIAVAVDMAGPERRGRASAVVLGGLMIGTVLGLPATTVVDQFYGWRASFWAVAVVTLLAGLVILRVVPSGSRPEGMSLRTELAALRNGRLWAAYATSGLLVGSVFAAFSYFSPIFIEVSGFSPTVVPVLLAVYGAATVVGNTVIGRFADRHMMPILTFGLAALVVTLSGFALFAGSQPVTVVAVVVLGLVGVSMNPALATRVMRAADSRPLVNTVHTAVICLGVGLGSWAGGLGISAGLSLTSPLWVGVVFAVLGLASLLAARKSVASQAPQLV</sequence>
<dbReference type="CDD" id="cd17324">
    <property type="entry name" value="MFS_NepI_like"/>
    <property type="match status" value="1"/>
</dbReference>
<dbReference type="Proteomes" id="UP001501747">
    <property type="component" value="Unassembled WGS sequence"/>
</dbReference>
<dbReference type="PANTHER" id="PTHR43124:SF8">
    <property type="entry name" value="INNER MEMBRANE TRANSPORT PROTEIN YDHP"/>
    <property type="match status" value="1"/>
</dbReference>
<accession>A0ABP7T2Y6</accession>
<dbReference type="SUPFAM" id="SSF103473">
    <property type="entry name" value="MFS general substrate transporter"/>
    <property type="match status" value="1"/>
</dbReference>
<evidence type="ECO:0000256" key="5">
    <source>
        <dbReference type="ARBA" id="ARBA00023136"/>
    </source>
</evidence>